<dbReference type="Pfam" id="PF07687">
    <property type="entry name" value="M20_dimer"/>
    <property type="match status" value="1"/>
</dbReference>
<evidence type="ECO:0000256" key="3">
    <source>
        <dbReference type="ARBA" id="ARBA00022801"/>
    </source>
</evidence>
<dbReference type="InterPro" id="IPR011650">
    <property type="entry name" value="Peptidase_M20_dimer"/>
</dbReference>
<dbReference type="EMBL" id="JALKFT010000011">
    <property type="protein sequence ID" value="MCK9876709.1"/>
    <property type="molecule type" value="Genomic_DNA"/>
</dbReference>
<evidence type="ECO:0000256" key="2">
    <source>
        <dbReference type="ARBA" id="ARBA00022723"/>
    </source>
</evidence>
<evidence type="ECO:0000259" key="5">
    <source>
        <dbReference type="Pfam" id="PF07687"/>
    </source>
</evidence>
<evidence type="ECO:0000256" key="4">
    <source>
        <dbReference type="SAM" id="MobiDB-lite"/>
    </source>
</evidence>
<dbReference type="RefSeq" id="WP_248824934.1">
    <property type="nucleotide sequence ID" value="NZ_JALKFT010000011.1"/>
</dbReference>
<organism evidence="6 7">
    <name type="scientific">Frankia umida</name>
    <dbReference type="NCBI Taxonomy" id="573489"/>
    <lineage>
        <taxon>Bacteria</taxon>
        <taxon>Bacillati</taxon>
        <taxon>Actinomycetota</taxon>
        <taxon>Actinomycetes</taxon>
        <taxon>Frankiales</taxon>
        <taxon>Frankiaceae</taxon>
        <taxon>Frankia</taxon>
    </lineage>
</organism>
<evidence type="ECO:0000313" key="6">
    <source>
        <dbReference type="EMBL" id="MCK9876709.1"/>
    </source>
</evidence>
<keyword evidence="3" id="KW-0378">Hydrolase</keyword>
<reference evidence="6 7" key="1">
    <citation type="submission" date="2022-04" db="EMBL/GenBank/DDBJ databases">
        <title>Genome diversity in the genus Frankia.</title>
        <authorList>
            <person name="Carlos-Shanley C."/>
            <person name="Hahn D."/>
        </authorList>
    </citation>
    <scope>NUCLEOTIDE SEQUENCE [LARGE SCALE GENOMIC DNA]</scope>
    <source>
        <strain evidence="6 7">Ag45/Mut15</strain>
    </source>
</reference>
<dbReference type="Gene3D" id="3.30.70.360">
    <property type="match status" value="1"/>
</dbReference>
<protein>
    <submittedName>
        <fullName evidence="6">M20/M25/M40 family metallo-hydrolase</fullName>
    </submittedName>
</protein>
<feature type="domain" description="Peptidase M20 dimerisation" evidence="5">
    <location>
        <begin position="221"/>
        <end position="380"/>
    </location>
</feature>
<dbReference type="InterPro" id="IPR051458">
    <property type="entry name" value="Cyt/Met_Dipeptidase"/>
</dbReference>
<dbReference type="Pfam" id="PF01546">
    <property type="entry name" value="Peptidase_M20"/>
    <property type="match status" value="1"/>
</dbReference>
<feature type="region of interest" description="Disordered" evidence="4">
    <location>
        <begin position="1"/>
        <end position="22"/>
    </location>
</feature>
<dbReference type="SUPFAM" id="SSF53187">
    <property type="entry name" value="Zn-dependent exopeptidases"/>
    <property type="match status" value="1"/>
</dbReference>
<evidence type="ECO:0000256" key="1">
    <source>
        <dbReference type="ARBA" id="ARBA00022670"/>
    </source>
</evidence>
<name>A0ABT0JYT2_9ACTN</name>
<gene>
    <name evidence="6" type="ORF">MXD59_13130</name>
</gene>
<dbReference type="Proteomes" id="UP001201873">
    <property type="component" value="Unassembled WGS sequence"/>
</dbReference>
<dbReference type="PANTHER" id="PTHR43270:SF12">
    <property type="entry name" value="SUCCINYL-DIAMINOPIMELATE DESUCCINYLASE"/>
    <property type="match status" value="1"/>
</dbReference>
<keyword evidence="1" id="KW-0645">Protease</keyword>
<evidence type="ECO:0000313" key="7">
    <source>
        <dbReference type="Proteomes" id="UP001201873"/>
    </source>
</evidence>
<proteinExistence type="predicted"/>
<accession>A0ABT0JYT2</accession>
<keyword evidence="7" id="KW-1185">Reference proteome</keyword>
<comment type="caution">
    <text evidence="6">The sequence shown here is derived from an EMBL/GenBank/DDBJ whole genome shotgun (WGS) entry which is preliminary data.</text>
</comment>
<sequence length="484" mass="51287">MADSRAPHAPSSASATSAPATGAGTIASGDALLRGLGGYVSESRPEFERRLAELVGIPGVSADPARAADIARTAEHAATLLRDAGLSARIVATPGNPVVVGEHHAGADLPTVTIYNHLDVQPADRAQWHTEPFRLTIAGDRYSGRGSTDDKGPALTALQAAQFAVGHEWPVNIRFVWELEEEIGSPNFEEFVRAELPRLSTDVVLVSDSIWIAADRPAIDYGLRGLVTFEVTLTTGHNDTHSGLTGGPARNPLTELAGLIAECVDATTGRVLIPGFADAVAPVADDELDGFVASGFDVETFMAAHGLTSLRTTDVREVVRRIMAEPTFEVHGLTGGYTGPGVKTIVPPFATAKLSTRIVPHQDPQAVFTLIRDFITARHPDAVVELEAAMPPYLGPRTGPYADAAADAVEYAFGRRPAFVREGGSIGAVLTMDQYLKAPVILMGLSLPSHGYHAPNEHYDWTQAAGGIRMFAHYLAHLAARPAS</sequence>
<dbReference type="InterPro" id="IPR002933">
    <property type="entry name" value="Peptidase_M20"/>
</dbReference>
<dbReference type="Gene3D" id="3.40.630.10">
    <property type="entry name" value="Zn peptidases"/>
    <property type="match status" value="1"/>
</dbReference>
<keyword evidence="2" id="KW-0479">Metal-binding</keyword>
<dbReference type="PANTHER" id="PTHR43270">
    <property type="entry name" value="BETA-ALA-HIS DIPEPTIDASE"/>
    <property type="match status" value="1"/>
</dbReference>